<accession>A0A090ZE80</accession>
<evidence type="ECO:0000256" key="6">
    <source>
        <dbReference type="RuleBase" id="RU003423"/>
    </source>
</evidence>
<dbReference type="InterPro" id="IPR023213">
    <property type="entry name" value="CAT-like_dom_sf"/>
</dbReference>
<keyword evidence="4 6" id="KW-0450">Lipoyl</keyword>
<feature type="domain" description="Peripheral subunit-binding (PSBD)" evidence="9">
    <location>
        <begin position="122"/>
        <end position="159"/>
    </location>
</feature>
<dbReference type="InterPro" id="IPR001078">
    <property type="entry name" value="2-oxoacid_DH_actylTfrase"/>
</dbReference>
<dbReference type="Gene3D" id="4.10.320.10">
    <property type="entry name" value="E3-binding domain"/>
    <property type="match status" value="1"/>
</dbReference>
<dbReference type="OrthoDB" id="9805770at2"/>
<dbReference type="SUPFAM" id="SSF47005">
    <property type="entry name" value="Peripheral subunit-binding domain of 2-oxo acid dehydrogenase complex"/>
    <property type="match status" value="1"/>
</dbReference>
<dbReference type="Pfam" id="PF02817">
    <property type="entry name" value="E3_binding"/>
    <property type="match status" value="1"/>
</dbReference>
<comment type="caution">
    <text evidence="10">The sequence shown here is derived from an EMBL/GenBank/DDBJ whole genome shotgun (WGS) entry which is preliminary data.</text>
</comment>
<reference evidence="10 11" key="1">
    <citation type="submission" date="2014-04" db="EMBL/GenBank/DDBJ databases">
        <authorList>
            <person name="Bishop-Lilly K.A."/>
            <person name="Broomall S.M."/>
            <person name="Chain P.S."/>
            <person name="Chertkov O."/>
            <person name="Coyne S.R."/>
            <person name="Daligault H.E."/>
            <person name="Davenport K.W."/>
            <person name="Erkkila T."/>
            <person name="Frey K.G."/>
            <person name="Gibbons H.S."/>
            <person name="Gu W."/>
            <person name="Jaissle J."/>
            <person name="Johnson S.L."/>
            <person name="Koroleva G.I."/>
            <person name="Ladner J.T."/>
            <person name="Lo C.-C."/>
            <person name="Minogue T.D."/>
            <person name="Munk C."/>
            <person name="Palacios G.F."/>
            <person name="Redden C.L."/>
            <person name="Rosenzweig C.N."/>
            <person name="Scholz M.B."/>
            <person name="Teshima H."/>
            <person name="Xu Y."/>
        </authorList>
    </citation>
    <scope>NUCLEOTIDE SEQUENCE [LARGE SCALE GENOMIC DNA]</scope>
    <source>
        <strain evidence="10 11">8244</strain>
    </source>
</reference>
<dbReference type="PROSITE" id="PS50968">
    <property type="entry name" value="BIOTINYL_LIPOYL"/>
    <property type="match status" value="1"/>
</dbReference>
<dbReference type="PROSITE" id="PS51826">
    <property type="entry name" value="PSBD"/>
    <property type="match status" value="1"/>
</dbReference>
<comment type="cofactor">
    <cofactor evidence="1 6">
        <name>(R)-lipoate</name>
        <dbReference type="ChEBI" id="CHEBI:83088"/>
    </cofactor>
</comment>
<proteinExistence type="inferred from homology"/>
<evidence type="ECO:0000256" key="3">
    <source>
        <dbReference type="ARBA" id="ARBA00022679"/>
    </source>
</evidence>
<dbReference type="Proteomes" id="UP000029278">
    <property type="component" value="Unassembled WGS sequence"/>
</dbReference>
<dbReference type="InterPro" id="IPR003016">
    <property type="entry name" value="2-oxoA_DH_lipoyl-BS"/>
</dbReference>
<dbReference type="InterPro" id="IPR000089">
    <property type="entry name" value="Biotin_lipoyl"/>
</dbReference>
<dbReference type="GO" id="GO:0016407">
    <property type="term" value="F:acetyltransferase activity"/>
    <property type="evidence" value="ECO:0007669"/>
    <property type="project" value="TreeGrafter"/>
</dbReference>
<dbReference type="Pfam" id="PF00198">
    <property type="entry name" value="2-oxoacid_dh"/>
    <property type="match status" value="1"/>
</dbReference>
<feature type="region of interest" description="Disordered" evidence="7">
    <location>
        <begin position="173"/>
        <end position="199"/>
    </location>
</feature>
<comment type="similarity">
    <text evidence="2 6">Belongs to the 2-oxoacid dehydrogenase family.</text>
</comment>
<evidence type="ECO:0000256" key="2">
    <source>
        <dbReference type="ARBA" id="ARBA00007317"/>
    </source>
</evidence>
<gene>
    <name evidence="10" type="ORF">DJ90_3081</name>
</gene>
<keyword evidence="5 6" id="KW-0012">Acyltransferase</keyword>
<dbReference type="GO" id="GO:0031405">
    <property type="term" value="F:lipoic acid binding"/>
    <property type="evidence" value="ECO:0007669"/>
    <property type="project" value="TreeGrafter"/>
</dbReference>
<dbReference type="FunFam" id="3.30.559.10:FF:000007">
    <property type="entry name" value="Dihydrolipoamide acetyltransferase component of pyruvate dehydrogenase complex"/>
    <property type="match status" value="1"/>
</dbReference>
<evidence type="ECO:0000259" key="8">
    <source>
        <dbReference type="PROSITE" id="PS50968"/>
    </source>
</evidence>
<dbReference type="PATRIC" id="fig|44252.3.peg.2206"/>
<dbReference type="EC" id="2.3.1.-" evidence="6"/>
<dbReference type="GO" id="GO:0005737">
    <property type="term" value="C:cytoplasm"/>
    <property type="evidence" value="ECO:0007669"/>
    <property type="project" value="TreeGrafter"/>
</dbReference>
<dbReference type="AlphaFoldDB" id="A0A090ZE80"/>
<dbReference type="InterPro" id="IPR011053">
    <property type="entry name" value="Single_hybrid_motif"/>
</dbReference>
<name>A0A090ZE80_PAEMA</name>
<dbReference type="HOGENOM" id="CLU_016733_10_1_9"/>
<dbReference type="PROSITE" id="PS00189">
    <property type="entry name" value="LIPOYL"/>
    <property type="match status" value="1"/>
</dbReference>
<feature type="region of interest" description="Disordered" evidence="7">
    <location>
        <begin position="90"/>
        <end position="125"/>
    </location>
</feature>
<dbReference type="InterPro" id="IPR036625">
    <property type="entry name" value="E3-bd_dom_sf"/>
</dbReference>
<evidence type="ECO:0000256" key="1">
    <source>
        <dbReference type="ARBA" id="ARBA00001938"/>
    </source>
</evidence>
<dbReference type="SUPFAM" id="SSF52777">
    <property type="entry name" value="CoA-dependent acyltransferases"/>
    <property type="match status" value="1"/>
</dbReference>
<dbReference type="STRING" id="44252.DJ90_3081"/>
<keyword evidence="3 6" id="KW-0808">Transferase</keyword>
<evidence type="ECO:0000313" key="11">
    <source>
        <dbReference type="Proteomes" id="UP000029278"/>
    </source>
</evidence>
<dbReference type="CDD" id="cd06849">
    <property type="entry name" value="lipoyl_domain"/>
    <property type="match status" value="1"/>
</dbReference>
<evidence type="ECO:0000256" key="4">
    <source>
        <dbReference type="ARBA" id="ARBA00022823"/>
    </source>
</evidence>
<dbReference type="Pfam" id="PF00364">
    <property type="entry name" value="Biotin_lipoyl"/>
    <property type="match status" value="1"/>
</dbReference>
<dbReference type="GeneID" id="77006425"/>
<dbReference type="SUPFAM" id="SSF51230">
    <property type="entry name" value="Single hybrid motif"/>
    <property type="match status" value="1"/>
</dbReference>
<dbReference type="PANTHER" id="PTHR43178">
    <property type="entry name" value="DIHYDROLIPOAMIDE ACETYLTRANSFERASE COMPONENT OF PYRUVATE DEHYDROGENASE COMPLEX"/>
    <property type="match status" value="1"/>
</dbReference>
<evidence type="ECO:0000256" key="7">
    <source>
        <dbReference type="SAM" id="MobiDB-lite"/>
    </source>
</evidence>
<dbReference type="PANTHER" id="PTHR43178:SF5">
    <property type="entry name" value="LIPOAMIDE ACYLTRANSFERASE COMPONENT OF BRANCHED-CHAIN ALPHA-KETO ACID DEHYDROGENASE COMPLEX, MITOCHONDRIAL"/>
    <property type="match status" value="1"/>
</dbReference>
<dbReference type="Gene3D" id="3.30.559.10">
    <property type="entry name" value="Chloramphenicol acetyltransferase-like domain"/>
    <property type="match status" value="1"/>
</dbReference>
<evidence type="ECO:0000259" key="9">
    <source>
        <dbReference type="PROSITE" id="PS51826"/>
    </source>
</evidence>
<keyword evidence="11" id="KW-1185">Reference proteome</keyword>
<dbReference type="InterPro" id="IPR050743">
    <property type="entry name" value="2-oxoacid_DH_E2_comp"/>
</dbReference>
<dbReference type="InterPro" id="IPR004167">
    <property type="entry name" value="PSBD"/>
</dbReference>
<sequence>MPNQKTFTDVALPQLAESLVSATIGKWLKKPGDPVEQYEPICEVITDKVNAEIPSTVDGIMGELLAQEGQEIQVGTVICRIETAAEAAGSTAGDTSLATAGPGSTVAPAPSLAASDGTQRSRYSPAVQTLAAEHGLDLRQIAGTGLGGRVTRKDVLAFIERGGAASAASASAGAAANQPAQPSQQQPAQPGAASAAAAPVEPAPYAAPASPIPAGLNAAVSEPVRNSGLHLTETPRIPTIEVENGDRSEYFIDVTPIRNTIATRMRQSVSEIPHGWMMIEVDVTNLVQLRNKLKDEFKKKEGVNLTYLAFLLKAVVGAIKDYPIMNSVWAVDKIIVKRDINISLAVGTEDSVMTPVIKKADQKNIAGLAREIEELASKVRSGKLKLDDMQGGTFTVNNTGSFGSILTQPIINYPQAAILTFESIVKRPVVINDMIAVRSMANLCLSLDHRILDGVICGRFMQRVKDNMESYSLDTQVY</sequence>
<organism evidence="10 11">
    <name type="scientific">Paenibacillus macerans</name>
    <name type="common">Bacillus macerans</name>
    <dbReference type="NCBI Taxonomy" id="44252"/>
    <lineage>
        <taxon>Bacteria</taxon>
        <taxon>Bacillati</taxon>
        <taxon>Bacillota</taxon>
        <taxon>Bacilli</taxon>
        <taxon>Bacillales</taxon>
        <taxon>Paenibacillaceae</taxon>
        <taxon>Paenibacillus</taxon>
    </lineage>
</organism>
<feature type="domain" description="Lipoyl-binding" evidence="8">
    <location>
        <begin position="7"/>
        <end position="82"/>
    </location>
</feature>
<dbReference type="EMBL" id="JMQA01000022">
    <property type="protein sequence ID" value="KFN09584.1"/>
    <property type="molecule type" value="Genomic_DNA"/>
</dbReference>
<protein>
    <recommendedName>
        <fullName evidence="6">Dihydrolipoamide acetyltransferase component of pyruvate dehydrogenase complex</fullName>
        <ecNumber evidence="6">2.3.1.-</ecNumber>
    </recommendedName>
</protein>
<dbReference type="Gene3D" id="2.40.50.100">
    <property type="match status" value="1"/>
</dbReference>
<evidence type="ECO:0000313" key="10">
    <source>
        <dbReference type="EMBL" id="KFN09584.1"/>
    </source>
</evidence>
<evidence type="ECO:0000256" key="5">
    <source>
        <dbReference type="ARBA" id="ARBA00023315"/>
    </source>
</evidence>
<dbReference type="RefSeq" id="WP_036621802.1">
    <property type="nucleotide sequence ID" value="NZ_JAKOBR010000019.1"/>
</dbReference>